<evidence type="ECO:0000256" key="1">
    <source>
        <dbReference type="SAM" id="MobiDB-lite"/>
    </source>
</evidence>
<reference evidence="3" key="1">
    <citation type="journal article" date="2020" name="Stud. Mycol.">
        <title>101 Dothideomycetes genomes: a test case for predicting lifestyles and emergence of pathogens.</title>
        <authorList>
            <person name="Haridas S."/>
            <person name="Albert R."/>
            <person name="Binder M."/>
            <person name="Bloem J."/>
            <person name="Labutti K."/>
            <person name="Salamov A."/>
            <person name="Andreopoulos B."/>
            <person name="Baker S."/>
            <person name="Barry K."/>
            <person name="Bills G."/>
            <person name="Bluhm B."/>
            <person name="Cannon C."/>
            <person name="Castanera R."/>
            <person name="Culley D."/>
            <person name="Daum C."/>
            <person name="Ezra D."/>
            <person name="Gonzalez J."/>
            <person name="Henrissat B."/>
            <person name="Kuo A."/>
            <person name="Liang C."/>
            <person name="Lipzen A."/>
            <person name="Lutzoni F."/>
            <person name="Magnuson J."/>
            <person name="Mondo S."/>
            <person name="Nolan M."/>
            <person name="Ohm R."/>
            <person name="Pangilinan J."/>
            <person name="Park H.-J."/>
            <person name="Ramirez L."/>
            <person name="Alfaro M."/>
            <person name="Sun H."/>
            <person name="Tritt A."/>
            <person name="Yoshinaga Y."/>
            <person name="Zwiers L.-H."/>
            <person name="Turgeon B."/>
            <person name="Goodwin S."/>
            <person name="Spatafora J."/>
            <person name="Crous P."/>
            <person name="Grigoriev I."/>
        </authorList>
    </citation>
    <scope>NUCLEOTIDE SEQUENCE</scope>
    <source>
        <strain evidence="3">CBS 115976</strain>
    </source>
</reference>
<feature type="compositionally biased region" description="Polar residues" evidence="1">
    <location>
        <begin position="20"/>
        <end position="30"/>
    </location>
</feature>
<protein>
    <submittedName>
        <fullName evidence="3">HET-domain-containing protein</fullName>
    </submittedName>
</protein>
<dbReference type="AlphaFoldDB" id="A0A6A6UQI6"/>
<proteinExistence type="predicted"/>
<evidence type="ECO:0000313" key="3">
    <source>
        <dbReference type="EMBL" id="KAF2674040.1"/>
    </source>
</evidence>
<evidence type="ECO:0000259" key="2">
    <source>
        <dbReference type="Pfam" id="PF06985"/>
    </source>
</evidence>
<sequence>MKSVFRKLKSRKKDDADRSGSASVISNASGKQPVPQPDAQQNSASSQKGGSNTLSVTSTKPIDQIGNILALPASSVAEDPREIIHINPPSICPICYNFDPYHAPPDGDAANTPWACSEYKIPQDTPIARIDVEKSEQLLEAAKAGCLYCVMVTSSLGAVQPGWENEKSFVHIFLAAGLPVIVRLQFGGTSTVTMTREQMLGMGVELPEGQTMNFVITVSDPEKPPIEVEIYRPIVPDDQITVADIAMSPLVQHVGFADEIPPHAGSQECFDFIKDKVGTCVKTHTCTKDGVLPMLPDRVLWVEANNSSRIQLLEPQSIRAPFMAVSYCWGPPEPNAFLTDAKTLEAKKAGIRFNDLPPLFQDIVSTARVLGIEYVWIDRLCIIQGDENDFGKTAPKMGDIYGNATLTIATASAVTENDRILVPRGEKWFAYDLKVNVNGLGALTLRFRRRAYSLGKESSGGEYGKISSRAWIWQERLLATRTVFFTDGALKFECRCHSFWEGFDRGLVGHSWSSQLDSMTHIKWTGLVEEYMGRDITRPSDRLPAMDAVMKRIERATGWTPFWGLWANALVESLSWQSKESSQSSKHECRMNPGHYAPTWSWASVDGPISYVSARPFSVMEENDPMQWDLECRSLNEASGLIRFAGHIILLELHCTVEPNILYDENPTGQDKYSYRYEVKGPTDLKGFPMKADVAVKPWSGTLNGEQVSTVIRVPYGETPPTQPWSSHCLCLLVGKRKMRSLVLFLGRSLRESGAWERIGMVDGISPAVFSLSQRQLIDVV</sequence>
<dbReference type="Proteomes" id="UP000799302">
    <property type="component" value="Unassembled WGS sequence"/>
</dbReference>
<keyword evidence="4" id="KW-1185">Reference proteome</keyword>
<feature type="domain" description="Heterokaryon incompatibility" evidence="2">
    <location>
        <begin position="322"/>
        <end position="475"/>
    </location>
</feature>
<dbReference type="OrthoDB" id="3691074at2759"/>
<name>A0A6A6UQI6_9PEZI</name>
<accession>A0A6A6UQI6</accession>
<evidence type="ECO:0000313" key="4">
    <source>
        <dbReference type="Proteomes" id="UP000799302"/>
    </source>
</evidence>
<feature type="compositionally biased region" description="Polar residues" evidence="1">
    <location>
        <begin position="38"/>
        <end position="58"/>
    </location>
</feature>
<gene>
    <name evidence="3" type="ORF">BT63DRAFT_444827</name>
</gene>
<dbReference type="InterPro" id="IPR010730">
    <property type="entry name" value="HET"/>
</dbReference>
<dbReference type="PANTHER" id="PTHR33112:SF8">
    <property type="entry name" value="HETEROKARYON INCOMPATIBILITY DOMAIN-CONTAINING PROTEIN"/>
    <property type="match status" value="1"/>
</dbReference>
<feature type="compositionally biased region" description="Basic residues" evidence="1">
    <location>
        <begin position="1"/>
        <end position="11"/>
    </location>
</feature>
<organism evidence="3 4">
    <name type="scientific">Microthyrium microscopicum</name>
    <dbReference type="NCBI Taxonomy" id="703497"/>
    <lineage>
        <taxon>Eukaryota</taxon>
        <taxon>Fungi</taxon>
        <taxon>Dikarya</taxon>
        <taxon>Ascomycota</taxon>
        <taxon>Pezizomycotina</taxon>
        <taxon>Dothideomycetes</taxon>
        <taxon>Dothideomycetes incertae sedis</taxon>
        <taxon>Microthyriales</taxon>
        <taxon>Microthyriaceae</taxon>
        <taxon>Microthyrium</taxon>
    </lineage>
</organism>
<feature type="region of interest" description="Disordered" evidence="1">
    <location>
        <begin position="1"/>
        <end position="58"/>
    </location>
</feature>
<dbReference type="Pfam" id="PF06985">
    <property type="entry name" value="HET"/>
    <property type="match status" value="1"/>
</dbReference>
<dbReference type="PANTHER" id="PTHR33112">
    <property type="entry name" value="DOMAIN PROTEIN, PUTATIVE-RELATED"/>
    <property type="match status" value="1"/>
</dbReference>
<dbReference type="EMBL" id="MU004230">
    <property type="protein sequence ID" value="KAF2674040.1"/>
    <property type="molecule type" value="Genomic_DNA"/>
</dbReference>